<name>A0A951UTA7_9CYAN</name>
<organism evidence="4 5">
    <name type="scientific">Cyanomargarita calcarea GSE-NOS-MK-12-04C</name>
    <dbReference type="NCBI Taxonomy" id="2839659"/>
    <lineage>
        <taxon>Bacteria</taxon>
        <taxon>Bacillati</taxon>
        <taxon>Cyanobacteriota</taxon>
        <taxon>Cyanophyceae</taxon>
        <taxon>Nostocales</taxon>
        <taxon>Cyanomargaritaceae</taxon>
        <taxon>Cyanomargarita</taxon>
    </lineage>
</organism>
<dbReference type="PANTHER" id="PTHR33643:SF1">
    <property type="entry name" value="UREASE ACCESSORY PROTEIN D"/>
    <property type="match status" value="1"/>
</dbReference>
<dbReference type="Proteomes" id="UP000729701">
    <property type="component" value="Unassembled WGS sequence"/>
</dbReference>
<dbReference type="HAMAP" id="MF_01384">
    <property type="entry name" value="UreD"/>
    <property type="match status" value="1"/>
</dbReference>
<reference evidence="4" key="1">
    <citation type="submission" date="2021-05" db="EMBL/GenBank/DDBJ databases">
        <authorList>
            <person name="Pietrasiak N."/>
            <person name="Ward R."/>
            <person name="Stajich J.E."/>
            <person name="Kurbessoian T."/>
        </authorList>
    </citation>
    <scope>NUCLEOTIDE SEQUENCE</scope>
    <source>
        <strain evidence="4">GSE-NOS-MK-12-04C</strain>
    </source>
</reference>
<proteinExistence type="inferred from homology"/>
<dbReference type="EMBL" id="JAHHGZ010000015">
    <property type="protein sequence ID" value="MBW4668819.1"/>
    <property type="molecule type" value="Genomic_DNA"/>
</dbReference>
<comment type="similarity">
    <text evidence="1 3">Belongs to the UreD family.</text>
</comment>
<keyword evidence="3" id="KW-0996">Nickel insertion</keyword>
<evidence type="ECO:0000256" key="1">
    <source>
        <dbReference type="ARBA" id="ARBA00007177"/>
    </source>
</evidence>
<comment type="function">
    <text evidence="3">Required for maturation of urease via the functional incorporation of the urease nickel metallocenter.</text>
</comment>
<evidence type="ECO:0000256" key="3">
    <source>
        <dbReference type="HAMAP-Rule" id="MF_01384"/>
    </source>
</evidence>
<sequence>MTEIPSSGWHGKLNLVYADRQGKTLLTHNENQAPLKVQRPFYPEGQRVCHSVILHTAGGVVGGDRLFFDVHLQSNTQVLITTAAANKIYRSNRLQAKQTIEIKVDSGGCLEWLPQEAIVFDGAIYRQNLRVELAANATWIGWEITRFGRSARGEKFLTGEWRSHTEIWQEGVPLWIDRQWLPGSEEVFHSPHGLAGQPIVGTFVYVGQAVSVETVQKARSVFIPDSRLQTADSRIGVTRLEHGFLCRYRGSSTTEVRNWFTNVWQLVRMSLLSRASCLPRVWMV</sequence>
<gene>
    <name evidence="3" type="primary">ureD</name>
    <name evidence="4" type="ORF">KME60_15690</name>
</gene>
<dbReference type="PANTHER" id="PTHR33643">
    <property type="entry name" value="UREASE ACCESSORY PROTEIN D"/>
    <property type="match status" value="1"/>
</dbReference>
<comment type="subunit">
    <text evidence="3">UreD, UreF and UreG form a complex that acts as a GTP-hydrolysis-dependent molecular chaperone, activating the urease apoprotein by helping to assemble the nickel containing metallocenter of UreC. The UreE protein probably delivers the nickel.</text>
</comment>
<keyword evidence="3" id="KW-0963">Cytoplasm</keyword>
<accession>A0A951UTA7</accession>
<evidence type="ECO:0000256" key="2">
    <source>
        <dbReference type="ARBA" id="ARBA00023186"/>
    </source>
</evidence>
<dbReference type="Pfam" id="PF01774">
    <property type="entry name" value="UreD"/>
    <property type="match status" value="1"/>
</dbReference>
<comment type="caution">
    <text evidence="4">The sequence shown here is derived from an EMBL/GenBank/DDBJ whole genome shotgun (WGS) entry which is preliminary data.</text>
</comment>
<keyword evidence="2 3" id="KW-0143">Chaperone</keyword>
<reference evidence="4" key="2">
    <citation type="journal article" date="2022" name="Microbiol. Resour. Announc.">
        <title>Metagenome Sequencing to Explore Phylogenomics of Terrestrial Cyanobacteria.</title>
        <authorList>
            <person name="Ward R.D."/>
            <person name="Stajich J.E."/>
            <person name="Johansen J.R."/>
            <person name="Huntemann M."/>
            <person name="Clum A."/>
            <person name="Foster B."/>
            <person name="Foster B."/>
            <person name="Roux S."/>
            <person name="Palaniappan K."/>
            <person name="Varghese N."/>
            <person name="Mukherjee S."/>
            <person name="Reddy T.B.K."/>
            <person name="Daum C."/>
            <person name="Copeland A."/>
            <person name="Chen I.A."/>
            <person name="Ivanova N.N."/>
            <person name="Kyrpides N.C."/>
            <person name="Shapiro N."/>
            <person name="Eloe-Fadrosh E.A."/>
            <person name="Pietrasiak N."/>
        </authorList>
    </citation>
    <scope>NUCLEOTIDE SEQUENCE</scope>
    <source>
        <strain evidence="4">GSE-NOS-MK-12-04C</strain>
    </source>
</reference>
<dbReference type="InterPro" id="IPR002669">
    <property type="entry name" value="UreD"/>
</dbReference>
<dbReference type="AlphaFoldDB" id="A0A951UTA7"/>
<comment type="subcellular location">
    <subcellularLocation>
        <location evidence="3">Cytoplasm</location>
    </subcellularLocation>
</comment>
<dbReference type="GO" id="GO:0005737">
    <property type="term" value="C:cytoplasm"/>
    <property type="evidence" value="ECO:0007669"/>
    <property type="project" value="UniProtKB-SubCell"/>
</dbReference>
<protein>
    <recommendedName>
        <fullName evidence="3">Urease accessory protein UreD</fullName>
    </recommendedName>
</protein>
<dbReference type="GO" id="GO:0016151">
    <property type="term" value="F:nickel cation binding"/>
    <property type="evidence" value="ECO:0007669"/>
    <property type="project" value="UniProtKB-UniRule"/>
</dbReference>
<evidence type="ECO:0000313" key="4">
    <source>
        <dbReference type="EMBL" id="MBW4668819.1"/>
    </source>
</evidence>
<evidence type="ECO:0000313" key="5">
    <source>
        <dbReference type="Proteomes" id="UP000729701"/>
    </source>
</evidence>